<accession>A0A0K2T346</accession>
<organism evidence="1">
    <name type="scientific">Lepeophtheirus salmonis</name>
    <name type="common">Salmon louse</name>
    <name type="synonym">Caligus salmonis</name>
    <dbReference type="NCBI Taxonomy" id="72036"/>
    <lineage>
        <taxon>Eukaryota</taxon>
        <taxon>Metazoa</taxon>
        <taxon>Ecdysozoa</taxon>
        <taxon>Arthropoda</taxon>
        <taxon>Crustacea</taxon>
        <taxon>Multicrustacea</taxon>
        <taxon>Hexanauplia</taxon>
        <taxon>Copepoda</taxon>
        <taxon>Siphonostomatoida</taxon>
        <taxon>Caligidae</taxon>
        <taxon>Lepeophtheirus</taxon>
    </lineage>
</organism>
<dbReference type="AlphaFoldDB" id="A0A0K2T346"/>
<protein>
    <submittedName>
        <fullName evidence="1">Uncharacterized protein</fullName>
    </submittedName>
</protein>
<sequence>KKKILVDTLLLRECGVLPLVYIYELFHDKFLRENIFESNLVCGIIDNRPS</sequence>
<name>A0A0K2T346_LEPSM</name>
<dbReference type="EMBL" id="HACA01002884">
    <property type="protein sequence ID" value="CDW20245.1"/>
    <property type="molecule type" value="Transcribed_RNA"/>
</dbReference>
<proteinExistence type="predicted"/>
<feature type="non-terminal residue" evidence="1">
    <location>
        <position position="1"/>
    </location>
</feature>
<reference evidence="1" key="1">
    <citation type="submission" date="2014-05" db="EMBL/GenBank/DDBJ databases">
        <authorList>
            <person name="Chronopoulou M."/>
        </authorList>
    </citation>
    <scope>NUCLEOTIDE SEQUENCE</scope>
    <source>
        <tissue evidence="1">Whole organism</tissue>
    </source>
</reference>
<evidence type="ECO:0000313" key="1">
    <source>
        <dbReference type="EMBL" id="CDW20245.1"/>
    </source>
</evidence>